<keyword evidence="5" id="KW-1185">Reference proteome</keyword>
<comment type="function">
    <text evidence="2">Involved in fatty acylation of protoxin at internal lysine residues, thereby converting it to the active toxin.</text>
</comment>
<comment type="caution">
    <text evidence="4">The sequence shown here is derived from an EMBL/GenBank/DDBJ whole genome shotgun (WGS) entry which is preliminary data.</text>
</comment>
<dbReference type="GO" id="GO:0005737">
    <property type="term" value="C:cytoplasm"/>
    <property type="evidence" value="ECO:0007669"/>
    <property type="project" value="UniProtKB-SubCell"/>
</dbReference>
<evidence type="ECO:0000256" key="2">
    <source>
        <dbReference type="RuleBase" id="RU368102"/>
    </source>
</evidence>
<dbReference type="Proteomes" id="UP000539175">
    <property type="component" value="Unassembled WGS sequence"/>
</dbReference>
<feature type="region of interest" description="Disordered" evidence="3">
    <location>
        <begin position="98"/>
        <end position="120"/>
    </location>
</feature>
<dbReference type="Pfam" id="PF02794">
    <property type="entry name" value="HlyC"/>
    <property type="match status" value="1"/>
</dbReference>
<reference evidence="4 5" key="1">
    <citation type="submission" date="2020-08" db="EMBL/GenBank/DDBJ databases">
        <title>Genomic Encyclopedia of Type Strains, Phase IV (KMG-IV): sequencing the most valuable type-strain genomes for metagenomic binning, comparative biology and taxonomic classification.</title>
        <authorList>
            <person name="Goeker M."/>
        </authorList>
    </citation>
    <scope>NUCLEOTIDE SEQUENCE [LARGE SCALE GENOMIC DNA]</scope>
    <source>
        <strain evidence="4 5">DSM 22198</strain>
    </source>
</reference>
<keyword evidence="2 4" id="KW-0808">Transferase</keyword>
<evidence type="ECO:0000313" key="4">
    <source>
        <dbReference type="EMBL" id="MBB6251525.1"/>
    </source>
</evidence>
<sequence>MKLADLEWLVMPPLLAEHYRIYRDGNQPVGVATGAAYLSEEAEGRLTGGGRPQVGDWKSGDRCWIVDLVASTTMAENLLAPRILDDLRQTALKGKTFKLQQTDPKAGERKAEEVAGGVND</sequence>
<dbReference type="EC" id="2.3.1.-" evidence="2"/>
<dbReference type="EMBL" id="JACIIZ010000005">
    <property type="protein sequence ID" value="MBB6251525.1"/>
    <property type="molecule type" value="Genomic_DNA"/>
</dbReference>
<accession>A0A7X0AWU1</accession>
<dbReference type="GO" id="GO:0016746">
    <property type="term" value="F:acyltransferase activity"/>
    <property type="evidence" value="ECO:0007669"/>
    <property type="project" value="UniProtKB-UniRule"/>
</dbReference>
<dbReference type="RefSeq" id="WP_343066899.1">
    <property type="nucleotide sequence ID" value="NZ_JACIIZ010000005.1"/>
</dbReference>
<dbReference type="GO" id="GO:0009404">
    <property type="term" value="P:toxin metabolic process"/>
    <property type="evidence" value="ECO:0007669"/>
    <property type="project" value="UniProtKB-UniRule"/>
</dbReference>
<evidence type="ECO:0000313" key="5">
    <source>
        <dbReference type="Proteomes" id="UP000539175"/>
    </source>
</evidence>
<gene>
    <name evidence="4" type="ORF">FHS74_002076</name>
</gene>
<protein>
    <recommendedName>
        <fullName evidence="2">RTX toxin-activating lysine-acyltransferase</fullName>
        <ecNumber evidence="2">2.3.1.-</ecNumber>
    </recommendedName>
</protein>
<keyword evidence="2 4" id="KW-0012">Acyltransferase</keyword>
<evidence type="ECO:0000256" key="3">
    <source>
        <dbReference type="SAM" id="MobiDB-lite"/>
    </source>
</evidence>
<evidence type="ECO:0000256" key="1">
    <source>
        <dbReference type="ARBA" id="ARBA00005686"/>
    </source>
</evidence>
<dbReference type="AlphaFoldDB" id="A0A7X0AWU1"/>
<dbReference type="GO" id="GO:0031640">
    <property type="term" value="P:killing of cells of another organism"/>
    <property type="evidence" value="ECO:0007669"/>
    <property type="project" value="UniProtKB-KW"/>
</dbReference>
<dbReference type="InterPro" id="IPR003996">
    <property type="entry name" value="RTX_toxin-activating_protC_bac"/>
</dbReference>
<comment type="similarity">
    <text evidence="1 2">Belongs to the RTX toxin acyltransferase family.</text>
</comment>
<keyword evidence="2" id="KW-0963">Cytoplasm</keyword>
<keyword evidence="2" id="KW-0204">Cytolysis</keyword>
<name>A0A7X0AWU1_9PROT</name>
<comment type="subcellular location">
    <subcellularLocation>
        <location evidence="2">Cytoplasm</location>
    </subcellularLocation>
</comment>
<organism evidence="4 5">
    <name type="scientific">Nitrospirillum iridis</name>
    <dbReference type="NCBI Taxonomy" id="765888"/>
    <lineage>
        <taxon>Bacteria</taxon>
        <taxon>Pseudomonadati</taxon>
        <taxon>Pseudomonadota</taxon>
        <taxon>Alphaproteobacteria</taxon>
        <taxon>Rhodospirillales</taxon>
        <taxon>Azospirillaceae</taxon>
        <taxon>Nitrospirillum</taxon>
    </lineage>
</organism>
<proteinExistence type="inferred from homology"/>